<dbReference type="Proteomes" id="UP000653644">
    <property type="component" value="Unassembled WGS sequence"/>
</dbReference>
<name>A0ABQ3CFH6_9ACTN</name>
<proteinExistence type="predicted"/>
<keyword evidence="1" id="KW-0732">Signal</keyword>
<sequence>MVAAWAGAAVRAMPAVAAARAAVVRAFFGEAMRRMKETDTENLLRRERGSPAWEGPRGVVSCGGAAARVGSWRLATSSREAGPEPVRNDPFY</sequence>
<evidence type="ECO:0000313" key="3">
    <source>
        <dbReference type="Proteomes" id="UP000653644"/>
    </source>
</evidence>
<comment type="caution">
    <text evidence="2">The sequence shown here is derived from an EMBL/GenBank/DDBJ whole genome shotgun (WGS) entry which is preliminary data.</text>
</comment>
<accession>A0ABQ3CFH6</accession>
<feature type="chain" id="PRO_5045473066" evidence="1">
    <location>
        <begin position="18"/>
        <end position="92"/>
    </location>
</feature>
<evidence type="ECO:0000256" key="1">
    <source>
        <dbReference type="SAM" id="SignalP"/>
    </source>
</evidence>
<protein>
    <submittedName>
        <fullName evidence="2">Uncharacterized protein</fullName>
    </submittedName>
</protein>
<keyword evidence="3" id="KW-1185">Reference proteome</keyword>
<feature type="signal peptide" evidence="1">
    <location>
        <begin position="1"/>
        <end position="17"/>
    </location>
</feature>
<reference evidence="3" key="1">
    <citation type="journal article" date="2019" name="Int. J. Syst. Evol. Microbiol.">
        <title>The Global Catalogue of Microorganisms (GCM) 10K type strain sequencing project: providing services to taxonomists for standard genome sequencing and annotation.</title>
        <authorList>
            <consortium name="The Broad Institute Genomics Platform"/>
            <consortium name="The Broad Institute Genome Sequencing Center for Infectious Disease"/>
            <person name="Wu L."/>
            <person name="Ma J."/>
        </authorList>
    </citation>
    <scope>NUCLEOTIDE SEQUENCE [LARGE SCALE GENOMIC DNA]</scope>
    <source>
        <strain evidence="3">JCM 4733</strain>
    </source>
</reference>
<gene>
    <name evidence="2" type="ORF">GCM10010345_13520</name>
</gene>
<evidence type="ECO:0000313" key="2">
    <source>
        <dbReference type="EMBL" id="GHA10098.1"/>
    </source>
</evidence>
<dbReference type="EMBL" id="BMVN01000003">
    <property type="protein sequence ID" value="GHA10098.1"/>
    <property type="molecule type" value="Genomic_DNA"/>
</dbReference>
<organism evidence="2 3">
    <name type="scientific">Streptomyces canarius</name>
    <dbReference type="NCBI Taxonomy" id="285453"/>
    <lineage>
        <taxon>Bacteria</taxon>
        <taxon>Bacillati</taxon>
        <taxon>Actinomycetota</taxon>
        <taxon>Actinomycetes</taxon>
        <taxon>Kitasatosporales</taxon>
        <taxon>Streptomycetaceae</taxon>
        <taxon>Streptomyces</taxon>
    </lineage>
</organism>